<proteinExistence type="predicted"/>
<dbReference type="Proteomes" id="UP001163321">
    <property type="component" value="Chromosome 1"/>
</dbReference>
<comment type="caution">
    <text evidence="1">The sequence shown here is derived from an EMBL/GenBank/DDBJ whole genome shotgun (WGS) entry which is preliminary data.</text>
</comment>
<evidence type="ECO:0000313" key="2">
    <source>
        <dbReference type="Proteomes" id="UP001163321"/>
    </source>
</evidence>
<evidence type="ECO:0000313" key="1">
    <source>
        <dbReference type="EMBL" id="KAI9922185.1"/>
    </source>
</evidence>
<gene>
    <name evidence="1" type="ORF">PsorP6_001942</name>
</gene>
<keyword evidence="2" id="KW-1185">Reference proteome</keyword>
<sequence length="92" mass="10971">MTLDAATLARLKVMLERLAPCLIVKDLQLELKKRGLDPSGLKTTLVQRLQDHLQQQIQRKKERQGQKQEGPPRKRRHRGGRKRNRRNRFQRR</sequence>
<dbReference type="EMBL" id="CM047580">
    <property type="protein sequence ID" value="KAI9922185.1"/>
    <property type="molecule type" value="Genomic_DNA"/>
</dbReference>
<protein>
    <submittedName>
        <fullName evidence="1">Uncharacterized protein</fullName>
    </submittedName>
</protein>
<reference evidence="1 2" key="1">
    <citation type="journal article" date="2022" name="bioRxiv">
        <title>The genome of the oomycete Peronosclerospora sorghi, a cosmopolitan pathogen of maize and sorghum, is inflated with dispersed pseudogenes.</title>
        <authorList>
            <person name="Fletcher K."/>
            <person name="Martin F."/>
            <person name="Isakeit T."/>
            <person name="Cavanaugh K."/>
            <person name="Magill C."/>
            <person name="Michelmore R."/>
        </authorList>
    </citation>
    <scope>NUCLEOTIDE SEQUENCE [LARGE SCALE GENOMIC DNA]</scope>
    <source>
        <strain evidence="1">P6</strain>
    </source>
</reference>
<organism evidence="1 2">
    <name type="scientific">Peronosclerospora sorghi</name>
    <dbReference type="NCBI Taxonomy" id="230839"/>
    <lineage>
        <taxon>Eukaryota</taxon>
        <taxon>Sar</taxon>
        <taxon>Stramenopiles</taxon>
        <taxon>Oomycota</taxon>
        <taxon>Peronosporomycetes</taxon>
        <taxon>Peronosporales</taxon>
        <taxon>Peronosporaceae</taxon>
        <taxon>Peronosclerospora</taxon>
    </lineage>
</organism>
<accession>A0ACC0WU06</accession>
<name>A0ACC0WU06_9STRA</name>